<protein>
    <recommendedName>
        <fullName evidence="2">N-acetyltransferase domain-containing protein</fullName>
    </recommendedName>
</protein>
<dbReference type="UniPathway" id="UPA00113">
    <property type="reaction ID" value="UER00529"/>
</dbReference>
<gene>
    <name evidence="3" type="ORF">EVG20_g1034</name>
</gene>
<dbReference type="OrthoDB" id="329272at2759"/>
<dbReference type="PROSITE" id="PS51186">
    <property type="entry name" value="GNAT"/>
    <property type="match status" value="1"/>
</dbReference>
<dbReference type="CDD" id="cd04301">
    <property type="entry name" value="NAT_SF"/>
    <property type="match status" value="1"/>
</dbReference>
<comment type="caution">
    <text evidence="3">The sequence shown here is derived from an EMBL/GenBank/DDBJ whole genome shotgun (WGS) entry which is preliminary data.</text>
</comment>
<feature type="domain" description="N-acetyltransferase" evidence="2">
    <location>
        <begin position="56"/>
        <end position="210"/>
    </location>
</feature>
<dbReference type="Pfam" id="PF13673">
    <property type="entry name" value="Acetyltransf_10"/>
    <property type="match status" value="1"/>
</dbReference>
<proteinExistence type="predicted"/>
<accession>A0A4Y9ZBX9</accession>
<evidence type="ECO:0000256" key="1">
    <source>
        <dbReference type="SAM" id="MobiDB-lite"/>
    </source>
</evidence>
<dbReference type="AlphaFoldDB" id="A0A4Y9ZBX9"/>
<organism evidence="3 4">
    <name type="scientific">Dentipellis fragilis</name>
    <dbReference type="NCBI Taxonomy" id="205917"/>
    <lineage>
        <taxon>Eukaryota</taxon>
        <taxon>Fungi</taxon>
        <taxon>Dikarya</taxon>
        <taxon>Basidiomycota</taxon>
        <taxon>Agaricomycotina</taxon>
        <taxon>Agaricomycetes</taxon>
        <taxon>Russulales</taxon>
        <taxon>Hericiaceae</taxon>
        <taxon>Dentipellis</taxon>
    </lineage>
</organism>
<dbReference type="Gene3D" id="3.40.630.30">
    <property type="match status" value="1"/>
</dbReference>
<feature type="region of interest" description="Disordered" evidence="1">
    <location>
        <begin position="1"/>
        <end position="50"/>
    </location>
</feature>
<reference evidence="3 4" key="1">
    <citation type="submission" date="2019-02" db="EMBL/GenBank/DDBJ databases">
        <title>Genome sequencing of the rare red list fungi Dentipellis fragilis.</title>
        <authorList>
            <person name="Buettner E."/>
            <person name="Kellner H."/>
        </authorList>
    </citation>
    <scope>NUCLEOTIDE SEQUENCE [LARGE SCALE GENOMIC DNA]</scope>
    <source>
        <strain evidence="3 4">DSM 105465</strain>
    </source>
</reference>
<evidence type="ECO:0000313" key="4">
    <source>
        <dbReference type="Proteomes" id="UP000298327"/>
    </source>
</evidence>
<dbReference type="InterPro" id="IPR016181">
    <property type="entry name" value="Acyl_CoA_acyltransferase"/>
</dbReference>
<evidence type="ECO:0000259" key="2">
    <source>
        <dbReference type="PROSITE" id="PS51186"/>
    </source>
</evidence>
<dbReference type="Proteomes" id="UP000298327">
    <property type="component" value="Unassembled WGS sequence"/>
</dbReference>
<dbReference type="GO" id="GO:0016747">
    <property type="term" value="F:acyltransferase activity, transferring groups other than amino-acyl groups"/>
    <property type="evidence" value="ECO:0007669"/>
    <property type="project" value="InterPro"/>
</dbReference>
<dbReference type="SUPFAM" id="SSF55729">
    <property type="entry name" value="Acyl-CoA N-acyltransferases (Nat)"/>
    <property type="match status" value="1"/>
</dbReference>
<dbReference type="EMBL" id="SEOQ01000029">
    <property type="protein sequence ID" value="TFY71984.1"/>
    <property type="molecule type" value="Genomic_DNA"/>
</dbReference>
<keyword evidence="4" id="KW-1185">Reference proteome</keyword>
<dbReference type="STRING" id="205917.A0A4Y9ZBX9"/>
<name>A0A4Y9ZBX9_9AGAM</name>
<evidence type="ECO:0000313" key="3">
    <source>
        <dbReference type="EMBL" id="TFY71984.1"/>
    </source>
</evidence>
<feature type="compositionally biased region" description="Low complexity" evidence="1">
    <location>
        <begin position="22"/>
        <end position="50"/>
    </location>
</feature>
<dbReference type="GO" id="GO:0006048">
    <property type="term" value="P:UDP-N-acetylglucosamine biosynthetic process"/>
    <property type="evidence" value="ECO:0007669"/>
    <property type="project" value="UniProtKB-UniPathway"/>
</dbReference>
<dbReference type="InterPro" id="IPR000182">
    <property type="entry name" value="GNAT_dom"/>
</dbReference>
<sequence length="211" mass="23201">MEENSGDGHQLAINPSRTYVESSISSPRGSSLSNPQHAMNANEPTAAPAAPPAHEIAIVPPNGPPELRQQCYDVRIAVFVHEQGFPLDVEIDDLDPIAVHFLLRLEPSHKPIGTIRCSRSGSAAYYKLSRLAVLKEYRQYRFGRELVLALHDWVKAEAAANGSHDVVQIVSHSQIPVKGFYAKFGYAPEGEEFDEDGAPHQKMVARLPLSD</sequence>